<name>A0ABV8PVN4_9BACT</name>
<dbReference type="EMBL" id="JBHSDC010000003">
    <property type="protein sequence ID" value="MFC4231218.1"/>
    <property type="molecule type" value="Genomic_DNA"/>
</dbReference>
<evidence type="ECO:0000256" key="1">
    <source>
        <dbReference type="SAM" id="Phobius"/>
    </source>
</evidence>
<evidence type="ECO:0000313" key="3">
    <source>
        <dbReference type="Proteomes" id="UP001595906"/>
    </source>
</evidence>
<reference evidence="3" key="1">
    <citation type="journal article" date="2019" name="Int. J. Syst. Evol. Microbiol.">
        <title>The Global Catalogue of Microorganisms (GCM) 10K type strain sequencing project: providing services to taxonomists for standard genome sequencing and annotation.</title>
        <authorList>
            <consortium name="The Broad Institute Genomics Platform"/>
            <consortium name="The Broad Institute Genome Sequencing Center for Infectious Disease"/>
            <person name="Wu L."/>
            <person name="Ma J."/>
        </authorList>
    </citation>
    <scope>NUCLEOTIDE SEQUENCE [LARGE SCALE GENOMIC DNA]</scope>
    <source>
        <strain evidence="3">CECT 8010</strain>
    </source>
</reference>
<keyword evidence="1" id="KW-0472">Membrane</keyword>
<protein>
    <recommendedName>
        <fullName evidence="4">DUF4199 domain-containing protein</fullName>
    </recommendedName>
</protein>
<accession>A0ABV8PVN4</accession>
<feature type="transmembrane region" description="Helical" evidence="1">
    <location>
        <begin position="39"/>
        <end position="59"/>
    </location>
</feature>
<sequence>MLGIKIYRILTFILLPIEILMGLMALIMLIMSLGNIGALLPVFMISCTVIYIFSSFRFLNSGIEQHKPLKASLKHWIKVNGYVCIGFCMLMITQIVTLLLHPEVMQEMYQQLMAMQNKMQGQQLSAQLFKNMMIGMFCGMLAYAVLLLVHTFMSFRFVRQYQHLFDEE</sequence>
<feature type="transmembrane region" description="Helical" evidence="1">
    <location>
        <begin position="132"/>
        <end position="153"/>
    </location>
</feature>
<feature type="transmembrane region" description="Helical" evidence="1">
    <location>
        <begin position="12"/>
        <end position="33"/>
    </location>
</feature>
<feature type="transmembrane region" description="Helical" evidence="1">
    <location>
        <begin position="79"/>
        <end position="100"/>
    </location>
</feature>
<gene>
    <name evidence="2" type="ORF">ACFOW1_04910</name>
</gene>
<dbReference type="Proteomes" id="UP001595906">
    <property type="component" value="Unassembled WGS sequence"/>
</dbReference>
<keyword evidence="3" id="KW-1185">Reference proteome</keyword>
<organism evidence="2 3">
    <name type="scientific">Parasediminibacterium paludis</name>
    <dbReference type="NCBI Taxonomy" id="908966"/>
    <lineage>
        <taxon>Bacteria</taxon>
        <taxon>Pseudomonadati</taxon>
        <taxon>Bacteroidota</taxon>
        <taxon>Chitinophagia</taxon>
        <taxon>Chitinophagales</taxon>
        <taxon>Chitinophagaceae</taxon>
        <taxon>Parasediminibacterium</taxon>
    </lineage>
</organism>
<evidence type="ECO:0008006" key="4">
    <source>
        <dbReference type="Google" id="ProtNLM"/>
    </source>
</evidence>
<evidence type="ECO:0000313" key="2">
    <source>
        <dbReference type="EMBL" id="MFC4231218.1"/>
    </source>
</evidence>
<proteinExistence type="predicted"/>
<comment type="caution">
    <text evidence="2">The sequence shown here is derived from an EMBL/GenBank/DDBJ whole genome shotgun (WGS) entry which is preliminary data.</text>
</comment>
<keyword evidence="1" id="KW-0812">Transmembrane</keyword>
<dbReference type="RefSeq" id="WP_379012605.1">
    <property type="nucleotide sequence ID" value="NZ_JBHSDC010000003.1"/>
</dbReference>
<keyword evidence="1" id="KW-1133">Transmembrane helix</keyword>